<accession>R9ULR9</accession>
<reference evidence="1" key="1">
    <citation type="submission" date="2013-06" db="EMBL/GenBank/DDBJ databases">
        <authorList>
            <person name="Carlson J."/>
            <person name="Booth B."/>
            <person name="Frise E."/>
            <person name="Sandler J."/>
            <person name="Wan K."/>
            <person name="Yu C."/>
            <person name="Celniker S."/>
        </authorList>
    </citation>
    <scope>NUCLEOTIDE SEQUENCE</scope>
</reference>
<sequence>MCILFINSRRQRRQAVWSCGISRPNALHKGNFQQVRAGFWW</sequence>
<protein>
    <submittedName>
        <fullName evidence="1">MIP36727p1</fullName>
    </submittedName>
</protein>
<proteinExistence type="evidence at transcript level"/>
<name>R9ULR9_DROME</name>
<dbReference type="EMBL" id="BT150123">
    <property type="protein sequence ID" value="AGN69118.1"/>
    <property type="molecule type" value="mRNA"/>
</dbReference>
<evidence type="ECO:0000313" key="1">
    <source>
        <dbReference type="EMBL" id="AGN69118.1"/>
    </source>
</evidence>
<dbReference type="AlphaFoldDB" id="R9ULR9"/>
<organism evidence="1">
    <name type="scientific">Drosophila melanogaster</name>
    <name type="common">Fruit fly</name>
    <dbReference type="NCBI Taxonomy" id="7227"/>
    <lineage>
        <taxon>Eukaryota</taxon>
        <taxon>Metazoa</taxon>
        <taxon>Ecdysozoa</taxon>
        <taxon>Arthropoda</taxon>
        <taxon>Hexapoda</taxon>
        <taxon>Insecta</taxon>
        <taxon>Pterygota</taxon>
        <taxon>Neoptera</taxon>
        <taxon>Endopterygota</taxon>
        <taxon>Diptera</taxon>
        <taxon>Brachycera</taxon>
        <taxon>Muscomorpha</taxon>
        <taxon>Ephydroidea</taxon>
        <taxon>Drosophilidae</taxon>
        <taxon>Drosophila</taxon>
        <taxon>Sophophora</taxon>
    </lineage>
</organism>